<accession>A0AAV3YTW1</accession>
<proteinExistence type="predicted"/>
<dbReference type="Proteomes" id="UP000735302">
    <property type="component" value="Unassembled WGS sequence"/>
</dbReference>
<evidence type="ECO:0000313" key="1">
    <source>
        <dbReference type="EMBL" id="GFN85566.1"/>
    </source>
</evidence>
<protein>
    <submittedName>
        <fullName evidence="1">Uncharacterized protein</fullName>
    </submittedName>
</protein>
<reference evidence="1 2" key="1">
    <citation type="journal article" date="2021" name="Elife">
        <title>Chloroplast acquisition without the gene transfer in kleptoplastic sea slugs, Plakobranchus ocellatus.</title>
        <authorList>
            <person name="Maeda T."/>
            <person name="Takahashi S."/>
            <person name="Yoshida T."/>
            <person name="Shimamura S."/>
            <person name="Takaki Y."/>
            <person name="Nagai Y."/>
            <person name="Toyoda A."/>
            <person name="Suzuki Y."/>
            <person name="Arimoto A."/>
            <person name="Ishii H."/>
            <person name="Satoh N."/>
            <person name="Nishiyama T."/>
            <person name="Hasebe M."/>
            <person name="Maruyama T."/>
            <person name="Minagawa J."/>
            <person name="Obokata J."/>
            <person name="Shigenobu S."/>
        </authorList>
    </citation>
    <scope>NUCLEOTIDE SEQUENCE [LARGE SCALE GENOMIC DNA]</scope>
</reference>
<evidence type="ECO:0000313" key="2">
    <source>
        <dbReference type="Proteomes" id="UP000735302"/>
    </source>
</evidence>
<sequence>MRISNLSLAVRYSPCLTPRSTRPYQLTNAYRQGKDHLTFADDETKDNANAINTDCIHFSITLGITLLGEGIGYALKKP</sequence>
<name>A0AAV3YTW1_9GAST</name>
<dbReference type="AlphaFoldDB" id="A0AAV3YTW1"/>
<keyword evidence="2" id="KW-1185">Reference proteome</keyword>
<comment type="caution">
    <text evidence="1">The sequence shown here is derived from an EMBL/GenBank/DDBJ whole genome shotgun (WGS) entry which is preliminary data.</text>
</comment>
<organism evidence="1 2">
    <name type="scientific">Plakobranchus ocellatus</name>
    <dbReference type="NCBI Taxonomy" id="259542"/>
    <lineage>
        <taxon>Eukaryota</taxon>
        <taxon>Metazoa</taxon>
        <taxon>Spiralia</taxon>
        <taxon>Lophotrochozoa</taxon>
        <taxon>Mollusca</taxon>
        <taxon>Gastropoda</taxon>
        <taxon>Heterobranchia</taxon>
        <taxon>Euthyneura</taxon>
        <taxon>Panpulmonata</taxon>
        <taxon>Sacoglossa</taxon>
        <taxon>Placobranchoidea</taxon>
        <taxon>Plakobranchidae</taxon>
        <taxon>Plakobranchus</taxon>
    </lineage>
</organism>
<dbReference type="EMBL" id="BLXT01001417">
    <property type="protein sequence ID" value="GFN85566.1"/>
    <property type="molecule type" value="Genomic_DNA"/>
</dbReference>
<gene>
    <name evidence="1" type="ORF">PoB_001207200</name>
</gene>